<dbReference type="WBParaSite" id="ALUE_0000172701-mRNA-1">
    <property type="protein sequence ID" value="ALUE_0000172701-mRNA-1"/>
    <property type="gene ID" value="ALUE_0000172701"/>
</dbReference>
<name>A0A0M3HJN2_ASCLU</name>
<feature type="domain" description="Major facilitator superfamily (MFS) profile" evidence="5">
    <location>
        <begin position="1"/>
        <end position="125"/>
    </location>
</feature>
<evidence type="ECO:0000313" key="7">
    <source>
        <dbReference type="WBParaSite" id="ALUE_0000172701-mRNA-1"/>
    </source>
</evidence>
<evidence type="ECO:0000256" key="2">
    <source>
        <dbReference type="ARBA" id="ARBA00022692"/>
    </source>
</evidence>
<evidence type="ECO:0000256" key="4">
    <source>
        <dbReference type="ARBA" id="ARBA00023136"/>
    </source>
</evidence>
<dbReference type="Pfam" id="PF00083">
    <property type="entry name" value="Sugar_tr"/>
    <property type="match status" value="1"/>
</dbReference>
<proteinExistence type="predicted"/>
<evidence type="ECO:0000256" key="3">
    <source>
        <dbReference type="ARBA" id="ARBA00022989"/>
    </source>
</evidence>
<dbReference type="AlphaFoldDB" id="A0A0M3HJN2"/>
<dbReference type="Gene3D" id="1.20.1250.20">
    <property type="entry name" value="MFS general substrate transporter like domains"/>
    <property type="match status" value="1"/>
</dbReference>
<dbReference type="InterPro" id="IPR005828">
    <property type="entry name" value="MFS_sugar_transport-like"/>
</dbReference>
<sequence length="125" mass="14211">MVLSSQKTRRLNHVRPFQDLRFNFSSKVVKKDPTTFVCMKDHVFSTIASTMPIISLSGNLVAGHLADHFGRKWLMIAGTILETLCGLAQSFAPRLVDLNLSKYKLQARIYRNLRNVTISRQMKSS</sequence>
<dbReference type="PROSITE" id="PS50850">
    <property type="entry name" value="MFS"/>
    <property type="match status" value="1"/>
</dbReference>
<protein>
    <submittedName>
        <fullName evidence="7">MFS domain-containing protein</fullName>
    </submittedName>
</protein>
<keyword evidence="3" id="KW-1133">Transmembrane helix</keyword>
<evidence type="ECO:0000256" key="1">
    <source>
        <dbReference type="ARBA" id="ARBA00004141"/>
    </source>
</evidence>
<keyword evidence="4" id="KW-0472">Membrane</keyword>
<dbReference type="Proteomes" id="UP000036681">
    <property type="component" value="Unplaced"/>
</dbReference>
<comment type="subcellular location">
    <subcellularLocation>
        <location evidence="1">Membrane</location>
        <topology evidence="1">Multi-pass membrane protein</topology>
    </subcellularLocation>
</comment>
<dbReference type="InterPro" id="IPR036259">
    <property type="entry name" value="MFS_trans_sf"/>
</dbReference>
<reference evidence="7" key="1">
    <citation type="submission" date="2017-02" db="UniProtKB">
        <authorList>
            <consortium name="WormBaseParasite"/>
        </authorList>
    </citation>
    <scope>IDENTIFICATION</scope>
</reference>
<evidence type="ECO:0000313" key="6">
    <source>
        <dbReference type="Proteomes" id="UP000036681"/>
    </source>
</evidence>
<evidence type="ECO:0000259" key="5">
    <source>
        <dbReference type="PROSITE" id="PS50850"/>
    </source>
</evidence>
<keyword evidence="2" id="KW-0812">Transmembrane</keyword>
<dbReference type="GO" id="GO:0022857">
    <property type="term" value="F:transmembrane transporter activity"/>
    <property type="evidence" value="ECO:0007669"/>
    <property type="project" value="InterPro"/>
</dbReference>
<keyword evidence="6" id="KW-1185">Reference proteome</keyword>
<dbReference type="SUPFAM" id="SSF103473">
    <property type="entry name" value="MFS general substrate transporter"/>
    <property type="match status" value="1"/>
</dbReference>
<dbReference type="GO" id="GO:0016020">
    <property type="term" value="C:membrane"/>
    <property type="evidence" value="ECO:0007669"/>
    <property type="project" value="UniProtKB-SubCell"/>
</dbReference>
<accession>A0A0M3HJN2</accession>
<dbReference type="InterPro" id="IPR020846">
    <property type="entry name" value="MFS_dom"/>
</dbReference>
<organism evidence="6 7">
    <name type="scientific">Ascaris lumbricoides</name>
    <name type="common">Giant roundworm</name>
    <dbReference type="NCBI Taxonomy" id="6252"/>
    <lineage>
        <taxon>Eukaryota</taxon>
        <taxon>Metazoa</taxon>
        <taxon>Ecdysozoa</taxon>
        <taxon>Nematoda</taxon>
        <taxon>Chromadorea</taxon>
        <taxon>Rhabditida</taxon>
        <taxon>Spirurina</taxon>
        <taxon>Ascaridomorpha</taxon>
        <taxon>Ascaridoidea</taxon>
        <taxon>Ascarididae</taxon>
        <taxon>Ascaris</taxon>
    </lineage>
</organism>